<accession>A0A3P7I3Q9</accession>
<name>A0A3P7I3Q9_STRVU</name>
<dbReference type="Proteomes" id="UP000270094">
    <property type="component" value="Unassembled WGS sequence"/>
</dbReference>
<evidence type="ECO:0000313" key="2">
    <source>
        <dbReference type="Proteomes" id="UP000270094"/>
    </source>
</evidence>
<gene>
    <name evidence="1" type="ORF">SVUK_LOCUS3019</name>
</gene>
<protein>
    <submittedName>
        <fullName evidence="1">Uncharacterized protein</fullName>
    </submittedName>
</protein>
<sequence>MAVKKFTGFLLLAFGFGNSFFFITFAVSFKGVLEVLVCELLDCVALTGRDIGAALLMLGKVGFAVFVSVAVDAVEPLFCELVLDFVSDFEFVLTFDFGSGFFASATVGKDGMADFVAPEVPADFTSFEFALRLLDFGDLFFTNLQHLLGKACFAMFASL</sequence>
<reference evidence="1 2" key="1">
    <citation type="submission" date="2018-11" db="EMBL/GenBank/DDBJ databases">
        <authorList>
            <consortium name="Pathogen Informatics"/>
        </authorList>
    </citation>
    <scope>NUCLEOTIDE SEQUENCE [LARGE SCALE GENOMIC DNA]</scope>
</reference>
<organism evidence="1 2">
    <name type="scientific">Strongylus vulgaris</name>
    <name type="common">Blood worm</name>
    <dbReference type="NCBI Taxonomy" id="40348"/>
    <lineage>
        <taxon>Eukaryota</taxon>
        <taxon>Metazoa</taxon>
        <taxon>Ecdysozoa</taxon>
        <taxon>Nematoda</taxon>
        <taxon>Chromadorea</taxon>
        <taxon>Rhabditida</taxon>
        <taxon>Rhabditina</taxon>
        <taxon>Rhabditomorpha</taxon>
        <taxon>Strongyloidea</taxon>
        <taxon>Strongylidae</taxon>
        <taxon>Strongylus</taxon>
    </lineage>
</organism>
<keyword evidence="2" id="KW-1185">Reference proteome</keyword>
<dbReference type="AlphaFoldDB" id="A0A3P7I3Q9"/>
<proteinExistence type="predicted"/>
<dbReference type="EMBL" id="UYYB01007343">
    <property type="protein sequence ID" value="VDM68021.1"/>
    <property type="molecule type" value="Genomic_DNA"/>
</dbReference>
<evidence type="ECO:0000313" key="1">
    <source>
        <dbReference type="EMBL" id="VDM68021.1"/>
    </source>
</evidence>